<dbReference type="AlphaFoldDB" id="A0A101T0Q1"/>
<dbReference type="InterPro" id="IPR009057">
    <property type="entry name" value="Homeodomain-like_sf"/>
</dbReference>
<protein>
    <recommendedName>
        <fullName evidence="4">HTH tetR-type domain-containing protein</fullName>
    </recommendedName>
</protein>
<dbReference type="SUPFAM" id="SSF48498">
    <property type="entry name" value="Tetracyclin repressor-like, C-terminal domain"/>
    <property type="match status" value="1"/>
</dbReference>
<dbReference type="SUPFAM" id="SSF46689">
    <property type="entry name" value="Homeodomain-like"/>
    <property type="match status" value="1"/>
</dbReference>
<evidence type="ECO:0000256" key="1">
    <source>
        <dbReference type="ARBA" id="ARBA00023125"/>
    </source>
</evidence>
<evidence type="ECO:0000256" key="3">
    <source>
        <dbReference type="SAM" id="MobiDB-lite"/>
    </source>
</evidence>
<proteinExistence type="predicted"/>
<feature type="region of interest" description="Disordered" evidence="3">
    <location>
        <begin position="212"/>
        <end position="238"/>
    </location>
</feature>
<dbReference type="PROSITE" id="PS50977">
    <property type="entry name" value="HTH_TETR_2"/>
    <property type="match status" value="1"/>
</dbReference>
<name>A0A101T0Q1_9ACTN</name>
<dbReference type="PANTHER" id="PTHR30055:SF226">
    <property type="entry name" value="HTH-TYPE TRANSCRIPTIONAL REGULATOR PKSA"/>
    <property type="match status" value="1"/>
</dbReference>
<dbReference type="GO" id="GO:0003700">
    <property type="term" value="F:DNA-binding transcription factor activity"/>
    <property type="evidence" value="ECO:0007669"/>
    <property type="project" value="TreeGrafter"/>
</dbReference>
<feature type="domain" description="HTH tetR-type" evidence="4">
    <location>
        <begin position="12"/>
        <end position="72"/>
    </location>
</feature>
<dbReference type="InterPro" id="IPR001647">
    <property type="entry name" value="HTH_TetR"/>
</dbReference>
<feature type="DNA-binding region" description="H-T-H motif" evidence="2">
    <location>
        <begin position="35"/>
        <end position="54"/>
    </location>
</feature>
<dbReference type="EMBL" id="LMWW01000023">
    <property type="protein sequence ID" value="KUN83419.1"/>
    <property type="molecule type" value="Genomic_DNA"/>
</dbReference>
<evidence type="ECO:0000313" key="5">
    <source>
        <dbReference type="EMBL" id="KUN83419.1"/>
    </source>
</evidence>
<dbReference type="PRINTS" id="PR00455">
    <property type="entry name" value="HTHTETR"/>
</dbReference>
<evidence type="ECO:0000259" key="4">
    <source>
        <dbReference type="PROSITE" id="PS50977"/>
    </source>
</evidence>
<dbReference type="Pfam" id="PF00440">
    <property type="entry name" value="TetR_N"/>
    <property type="match status" value="1"/>
</dbReference>
<reference evidence="5 6" key="1">
    <citation type="submission" date="2015-10" db="EMBL/GenBank/DDBJ databases">
        <title>Draft genome sequence of Streptomyces griseoruber DSM 40281, type strain for the species Streptomyces griseoruber.</title>
        <authorList>
            <person name="Ruckert C."/>
            <person name="Winkler A."/>
            <person name="Kalinowski J."/>
            <person name="Kampfer P."/>
            <person name="Glaeser S."/>
        </authorList>
    </citation>
    <scope>NUCLEOTIDE SEQUENCE [LARGE SCALE GENOMIC DNA]</scope>
    <source>
        <strain evidence="5 6">DSM 40281</strain>
    </source>
</reference>
<dbReference type="Proteomes" id="UP000052982">
    <property type="component" value="Unassembled WGS sequence"/>
</dbReference>
<keyword evidence="6" id="KW-1185">Reference proteome</keyword>
<sequence>MPGEGAVGETNVDRRAALIAAALELFARKPYEDVSVDEVCGRAGVAHGLLSYHFGGKRGLFAAAIRQAWEELVSYEKPRDTELTAVERVHGFLFRHFEYARLHPERFAIMMRTGHADDKVREVLQAARLDALAEISASLGCPESAPPQLQAALTGWSGYVDAVTVTYLDNLDRLSAEDVTDMCAQVLVASVRSAYKLPTDAAAELDALTRVTGGHSSAERQRERIGAAMPTGPTGRPC</sequence>
<evidence type="ECO:0000256" key="2">
    <source>
        <dbReference type="PROSITE-ProRule" id="PRU00335"/>
    </source>
</evidence>
<dbReference type="InterPro" id="IPR050109">
    <property type="entry name" value="HTH-type_TetR-like_transc_reg"/>
</dbReference>
<dbReference type="InterPro" id="IPR036271">
    <property type="entry name" value="Tet_transcr_reg_TetR-rel_C_sf"/>
</dbReference>
<comment type="caution">
    <text evidence="5">The sequence shown here is derived from an EMBL/GenBank/DDBJ whole genome shotgun (WGS) entry which is preliminary data.</text>
</comment>
<dbReference type="GO" id="GO:0000976">
    <property type="term" value="F:transcription cis-regulatory region binding"/>
    <property type="evidence" value="ECO:0007669"/>
    <property type="project" value="TreeGrafter"/>
</dbReference>
<dbReference type="Gene3D" id="1.10.357.10">
    <property type="entry name" value="Tetracycline Repressor, domain 2"/>
    <property type="match status" value="1"/>
</dbReference>
<accession>A0A101T0Q1</accession>
<keyword evidence="1 2" id="KW-0238">DNA-binding</keyword>
<evidence type="ECO:0000313" key="6">
    <source>
        <dbReference type="Proteomes" id="UP000052982"/>
    </source>
</evidence>
<dbReference type="PANTHER" id="PTHR30055">
    <property type="entry name" value="HTH-TYPE TRANSCRIPTIONAL REGULATOR RUTR"/>
    <property type="match status" value="1"/>
</dbReference>
<gene>
    <name evidence="5" type="ORF">AQJ64_17335</name>
</gene>
<organism evidence="5 6">
    <name type="scientific">Streptomyces griseoruber</name>
    <dbReference type="NCBI Taxonomy" id="1943"/>
    <lineage>
        <taxon>Bacteria</taxon>
        <taxon>Bacillati</taxon>
        <taxon>Actinomycetota</taxon>
        <taxon>Actinomycetes</taxon>
        <taxon>Kitasatosporales</taxon>
        <taxon>Streptomycetaceae</taxon>
        <taxon>Streptomyces</taxon>
    </lineage>
</organism>